<accession>E9HMX8</accession>
<name>E9HMX8_DAPPU</name>
<dbReference type="InParanoid" id="E9HMX8"/>
<organism evidence="1 2">
    <name type="scientific">Daphnia pulex</name>
    <name type="common">Water flea</name>
    <dbReference type="NCBI Taxonomy" id="6669"/>
    <lineage>
        <taxon>Eukaryota</taxon>
        <taxon>Metazoa</taxon>
        <taxon>Ecdysozoa</taxon>
        <taxon>Arthropoda</taxon>
        <taxon>Crustacea</taxon>
        <taxon>Branchiopoda</taxon>
        <taxon>Diplostraca</taxon>
        <taxon>Cladocera</taxon>
        <taxon>Anomopoda</taxon>
        <taxon>Daphniidae</taxon>
        <taxon>Daphnia</taxon>
    </lineage>
</organism>
<proteinExistence type="predicted"/>
<sequence>MEVLKSRVVKFSDSSKARLVQHRKIIEKKARIDKIIDHLNGNDDGVIVTQPDLASVPLI</sequence>
<dbReference type="EMBL" id="GL732691">
    <property type="protein sequence ID" value="EFX66913.1"/>
    <property type="molecule type" value="Genomic_DNA"/>
</dbReference>
<dbReference type="Proteomes" id="UP000000305">
    <property type="component" value="Unassembled WGS sequence"/>
</dbReference>
<gene>
    <name evidence="1" type="ORF">DAPPUDRAFT_262404</name>
</gene>
<keyword evidence="2" id="KW-1185">Reference proteome</keyword>
<evidence type="ECO:0000313" key="2">
    <source>
        <dbReference type="Proteomes" id="UP000000305"/>
    </source>
</evidence>
<dbReference type="KEGG" id="dpx:DAPPUDRAFT_262404"/>
<dbReference type="HOGENOM" id="CLU_2963098_0_0_1"/>
<reference evidence="1 2" key="1">
    <citation type="journal article" date="2011" name="Science">
        <title>The ecoresponsive genome of Daphnia pulex.</title>
        <authorList>
            <person name="Colbourne J.K."/>
            <person name="Pfrender M.E."/>
            <person name="Gilbert D."/>
            <person name="Thomas W.K."/>
            <person name="Tucker A."/>
            <person name="Oakley T.H."/>
            <person name="Tokishita S."/>
            <person name="Aerts A."/>
            <person name="Arnold G.J."/>
            <person name="Basu M.K."/>
            <person name="Bauer D.J."/>
            <person name="Caceres C.E."/>
            <person name="Carmel L."/>
            <person name="Casola C."/>
            <person name="Choi J.H."/>
            <person name="Detter J.C."/>
            <person name="Dong Q."/>
            <person name="Dusheyko S."/>
            <person name="Eads B.D."/>
            <person name="Frohlich T."/>
            <person name="Geiler-Samerotte K.A."/>
            <person name="Gerlach D."/>
            <person name="Hatcher P."/>
            <person name="Jogdeo S."/>
            <person name="Krijgsveld J."/>
            <person name="Kriventseva E.V."/>
            <person name="Kultz D."/>
            <person name="Laforsch C."/>
            <person name="Lindquist E."/>
            <person name="Lopez J."/>
            <person name="Manak J.R."/>
            <person name="Muller J."/>
            <person name="Pangilinan J."/>
            <person name="Patwardhan R.P."/>
            <person name="Pitluck S."/>
            <person name="Pritham E.J."/>
            <person name="Rechtsteiner A."/>
            <person name="Rho M."/>
            <person name="Rogozin I.B."/>
            <person name="Sakarya O."/>
            <person name="Salamov A."/>
            <person name="Schaack S."/>
            <person name="Shapiro H."/>
            <person name="Shiga Y."/>
            <person name="Skalitzky C."/>
            <person name="Smith Z."/>
            <person name="Souvorov A."/>
            <person name="Sung W."/>
            <person name="Tang Z."/>
            <person name="Tsuchiya D."/>
            <person name="Tu H."/>
            <person name="Vos H."/>
            <person name="Wang M."/>
            <person name="Wolf Y.I."/>
            <person name="Yamagata H."/>
            <person name="Yamada T."/>
            <person name="Ye Y."/>
            <person name="Shaw J.R."/>
            <person name="Andrews J."/>
            <person name="Crease T.J."/>
            <person name="Tang H."/>
            <person name="Lucas S.M."/>
            <person name="Robertson H.M."/>
            <person name="Bork P."/>
            <person name="Koonin E.V."/>
            <person name="Zdobnov E.M."/>
            <person name="Grigoriev I.V."/>
            <person name="Lynch M."/>
            <person name="Boore J.L."/>
        </authorList>
    </citation>
    <scope>NUCLEOTIDE SEQUENCE [LARGE SCALE GENOMIC DNA]</scope>
</reference>
<dbReference type="AlphaFoldDB" id="E9HMX8"/>
<evidence type="ECO:0000313" key="1">
    <source>
        <dbReference type="EMBL" id="EFX66913.1"/>
    </source>
</evidence>
<protein>
    <submittedName>
        <fullName evidence="1">Uncharacterized protein</fullName>
    </submittedName>
</protein>